<dbReference type="Proteomes" id="UP000010087">
    <property type="component" value="Chromosome 1"/>
</dbReference>
<dbReference type="Pfam" id="PF09684">
    <property type="entry name" value="Tail_P2_I"/>
    <property type="match status" value="1"/>
</dbReference>
<dbReference type="RefSeq" id="WP_004539949.1">
    <property type="nucleotide sequence ID" value="NC_017831.1"/>
</dbReference>
<dbReference type="NCBIfam" id="TIGR01634">
    <property type="entry name" value="tail_P2_I"/>
    <property type="match status" value="1"/>
</dbReference>
<evidence type="ECO:0000313" key="1">
    <source>
        <dbReference type="EMBL" id="AFI65761.1"/>
    </source>
</evidence>
<dbReference type="InterPro" id="IPR006521">
    <property type="entry name" value="Tail_protein_I"/>
</dbReference>
<gene>
    <name evidence="1" type="ordered locus">BP1026B_I1111</name>
</gene>
<proteinExistence type="predicted"/>
<dbReference type="PATRIC" id="fig|884204.3.peg.1215"/>
<dbReference type="EMBL" id="CP002833">
    <property type="protein sequence ID" value="AFI65761.1"/>
    <property type="molecule type" value="Genomic_DNA"/>
</dbReference>
<dbReference type="KEGG" id="bpz:BP1026B_I1111"/>
<organism evidence="1 2">
    <name type="scientific">Burkholderia pseudomallei (strain 1026b)</name>
    <dbReference type="NCBI Taxonomy" id="884204"/>
    <lineage>
        <taxon>Bacteria</taxon>
        <taxon>Pseudomonadati</taxon>
        <taxon>Pseudomonadota</taxon>
        <taxon>Betaproteobacteria</taxon>
        <taxon>Burkholderiales</taxon>
        <taxon>Burkholderiaceae</taxon>
        <taxon>Burkholderia</taxon>
        <taxon>pseudomallei group</taxon>
    </lineage>
</organism>
<name>A0A0H3HIJ9_BURP2</name>
<accession>A0A0H3HIJ9</accession>
<protein>
    <submittedName>
        <fullName evidence="1">Phage tail protein I</fullName>
    </submittedName>
</protein>
<dbReference type="AlphaFoldDB" id="A0A0H3HIJ9"/>
<reference evidence="1 2" key="1">
    <citation type="journal article" date="2012" name="PLoS ONE">
        <title>Evolution of Burkholderia pseudomallei in recurrent melioidosis.</title>
        <authorList>
            <person name="Hayden H.S."/>
            <person name="Lim R."/>
            <person name="Brittnacher M.J."/>
            <person name="Sims E.H."/>
            <person name="Ramage E.R."/>
            <person name="Fong C."/>
            <person name="Wu Z."/>
            <person name="Crist E."/>
            <person name="Chang J."/>
            <person name="Zhou Y."/>
            <person name="Radey M."/>
            <person name="Rohmer L."/>
            <person name="Haugen E."/>
            <person name="Gillett W."/>
            <person name="Wuthiekanun V."/>
            <person name="Peacock S.J."/>
            <person name="Kaul R."/>
            <person name="Miller S.I."/>
            <person name="Manoil C."/>
            <person name="Jacobs M.A."/>
        </authorList>
    </citation>
    <scope>NUCLEOTIDE SEQUENCE [LARGE SCALE GENOMIC DNA]</scope>
    <source>
        <strain evidence="1 2">1026b</strain>
    </source>
</reference>
<evidence type="ECO:0000313" key="2">
    <source>
        <dbReference type="Proteomes" id="UP000010087"/>
    </source>
</evidence>
<sequence length="191" mass="21408">MSERLLPSNQTPLEAALARVLRPSVDPEILRTLMDVDRCPAAFLPWLAWSVAVDGWELAESDDARRALIKGSLALHRRKGTPWAVREIVRRLGFGEIEIQEGRIAKRRDGTARRDGNYVHGRASAWAEYIVTLKQPITRGQGQALMRAIERYAPARSQLVKLDYSAIAIRHNGTAVRNGQYSRGVVAAWQT</sequence>